<keyword evidence="2" id="KW-1185">Reference proteome</keyword>
<organism evidence="1 2">
    <name type="scientific">Polarella glacialis</name>
    <name type="common">Dinoflagellate</name>
    <dbReference type="NCBI Taxonomy" id="89957"/>
    <lineage>
        <taxon>Eukaryota</taxon>
        <taxon>Sar</taxon>
        <taxon>Alveolata</taxon>
        <taxon>Dinophyceae</taxon>
        <taxon>Suessiales</taxon>
        <taxon>Suessiaceae</taxon>
        <taxon>Polarella</taxon>
    </lineage>
</organism>
<dbReference type="EMBL" id="CAJNNV010002883">
    <property type="protein sequence ID" value="CAE8588012.1"/>
    <property type="molecule type" value="Genomic_DNA"/>
</dbReference>
<reference evidence="1" key="1">
    <citation type="submission" date="2021-02" db="EMBL/GenBank/DDBJ databases">
        <authorList>
            <person name="Dougan E. K."/>
            <person name="Rhodes N."/>
            <person name="Thang M."/>
            <person name="Chan C."/>
        </authorList>
    </citation>
    <scope>NUCLEOTIDE SEQUENCE</scope>
</reference>
<dbReference type="Proteomes" id="UP000654075">
    <property type="component" value="Unassembled WGS sequence"/>
</dbReference>
<comment type="caution">
    <text evidence="1">The sequence shown here is derived from an EMBL/GenBank/DDBJ whole genome shotgun (WGS) entry which is preliminary data.</text>
</comment>
<name>A0A813DJE8_POLGL</name>
<sequence>MARSWNNLRSKRYELGNDDEQHLDNSSQQHKPQRLITWQIHSTHTATQVSEPHITSTATTTSWPAARLKVSARTIRAGWAREQRRLVLQGRTKEHDGNHLQGALLLLAQAALWASVLHVQLPFLAMRAHYLAMSIYCCGCLRVYMNRGLYKFCCCLCRVFNCCWSFTDKEFPPDESSLGSVGGDSADKKAAGIQPRRRDRFRAPSVGDCENSIASERAAASGVLFAYLSCVLEGAALETEVAGSLASGLGEWVLESNQPGQAALSYTLRPSSSAKVSLASKWIRNLRKVMAVRLHQLARAA</sequence>
<protein>
    <submittedName>
        <fullName evidence="1">Uncharacterized protein</fullName>
    </submittedName>
</protein>
<gene>
    <name evidence="1" type="ORF">PGLA1383_LOCUS6830</name>
</gene>
<evidence type="ECO:0000313" key="2">
    <source>
        <dbReference type="Proteomes" id="UP000654075"/>
    </source>
</evidence>
<proteinExistence type="predicted"/>
<dbReference type="AlphaFoldDB" id="A0A813DJE8"/>
<evidence type="ECO:0000313" key="1">
    <source>
        <dbReference type="EMBL" id="CAE8588012.1"/>
    </source>
</evidence>
<accession>A0A813DJE8</accession>